<protein>
    <recommendedName>
        <fullName evidence="8">Methyltransferase</fullName>
        <ecNumber evidence="8">2.1.1.-</ecNumber>
    </recommendedName>
</protein>
<dbReference type="Proteomes" id="UP000231388">
    <property type="component" value="Unassembled WGS sequence"/>
</dbReference>
<dbReference type="PROSITE" id="PS00093">
    <property type="entry name" value="N4_MTASE"/>
    <property type="match status" value="1"/>
</dbReference>
<dbReference type="PRINTS" id="PR00508">
    <property type="entry name" value="S21N4MTFRASE"/>
</dbReference>
<evidence type="ECO:0000313" key="11">
    <source>
        <dbReference type="Proteomes" id="UP000231388"/>
    </source>
</evidence>
<reference evidence="10 11" key="1">
    <citation type="submission" date="2017-09" db="EMBL/GenBank/DDBJ databases">
        <title>Depth-based differentiation of microbial function through sediment-hosted aquifers and enrichment of novel symbionts in the deep terrestrial subsurface.</title>
        <authorList>
            <person name="Probst A.J."/>
            <person name="Ladd B."/>
            <person name="Jarett J.K."/>
            <person name="Geller-Mcgrath D.E."/>
            <person name="Sieber C.M."/>
            <person name="Emerson J.B."/>
            <person name="Anantharaman K."/>
            <person name="Thomas B.C."/>
            <person name="Malmstrom R."/>
            <person name="Stieglmeier M."/>
            <person name="Klingl A."/>
            <person name="Woyke T."/>
            <person name="Ryan C.M."/>
            <person name="Banfield J.F."/>
        </authorList>
    </citation>
    <scope>NUCLEOTIDE SEQUENCE [LARGE SCALE GENOMIC DNA]</scope>
    <source>
        <strain evidence="10">CG23_combo_of_CG06-09_8_20_14_all_40_14</strain>
    </source>
</reference>
<dbReference type="GO" id="GO:0009307">
    <property type="term" value="P:DNA restriction-modification system"/>
    <property type="evidence" value="ECO:0007669"/>
    <property type="project" value="UniProtKB-KW"/>
</dbReference>
<dbReference type="EC" id="2.1.1.-" evidence="8"/>
<keyword evidence="3 10" id="KW-0808">Transferase</keyword>
<dbReference type="GO" id="GO:0003677">
    <property type="term" value="F:DNA binding"/>
    <property type="evidence" value="ECO:0007669"/>
    <property type="project" value="UniProtKB-KW"/>
</dbReference>
<evidence type="ECO:0000256" key="3">
    <source>
        <dbReference type="ARBA" id="ARBA00022679"/>
    </source>
</evidence>
<comment type="caution">
    <text evidence="10">The sequence shown here is derived from an EMBL/GenBank/DDBJ whole genome shotgun (WGS) entry which is preliminary data.</text>
</comment>
<keyword evidence="6" id="KW-0238">DNA-binding</keyword>
<evidence type="ECO:0000256" key="6">
    <source>
        <dbReference type="ARBA" id="ARBA00023125"/>
    </source>
</evidence>
<evidence type="ECO:0000256" key="4">
    <source>
        <dbReference type="ARBA" id="ARBA00022691"/>
    </source>
</evidence>
<keyword evidence="2 10" id="KW-0489">Methyltransferase</keyword>
<name>A0A2G9XC94_UNCKA</name>
<dbReference type="GO" id="GO:0015667">
    <property type="term" value="F:site-specific DNA-methyltransferase (cytosine-N4-specific) activity"/>
    <property type="evidence" value="ECO:0007669"/>
    <property type="project" value="UniProtKB-EC"/>
</dbReference>
<accession>A0A2G9XC94</accession>
<dbReference type="GO" id="GO:0008170">
    <property type="term" value="F:N-methyltransferase activity"/>
    <property type="evidence" value="ECO:0007669"/>
    <property type="project" value="InterPro"/>
</dbReference>
<evidence type="ECO:0000256" key="7">
    <source>
        <dbReference type="ARBA" id="ARBA00049120"/>
    </source>
</evidence>
<dbReference type="InterPro" id="IPR017985">
    <property type="entry name" value="MeTrfase_CN4_CS"/>
</dbReference>
<dbReference type="InterPro" id="IPR029063">
    <property type="entry name" value="SAM-dependent_MTases_sf"/>
</dbReference>
<dbReference type="InterPro" id="IPR002941">
    <property type="entry name" value="DNA_methylase_N4/N6"/>
</dbReference>
<dbReference type="AlphaFoldDB" id="A0A2G9XC94"/>
<evidence type="ECO:0000256" key="8">
    <source>
        <dbReference type="RuleBase" id="RU362026"/>
    </source>
</evidence>
<comment type="similarity">
    <text evidence="1">Belongs to the N(4)/N(6)-methyltransferase family. N(4) subfamily.</text>
</comment>
<dbReference type="InterPro" id="IPR001091">
    <property type="entry name" value="RM_Methyltransferase"/>
</dbReference>
<evidence type="ECO:0000256" key="2">
    <source>
        <dbReference type="ARBA" id="ARBA00022603"/>
    </source>
</evidence>
<evidence type="ECO:0000259" key="9">
    <source>
        <dbReference type="Pfam" id="PF01555"/>
    </source>
</evidence>
<keyword evidence="4" id="KW-0949">S-adenosyl-L-methionine</keyword>
<evidence type="ECO:0000256" key="5">
    <source>
        <dbReference type="ARBA" id="ARBA00022747"/>
    </source>
</evidence>
<evidence type="ECO:0000256" key="1">
    <source>
        <dbReference type="ARBA" id="ARBA00010203"/>
    </source>
</evidence>
<evidence type="ECO:0000313" key="10">
    <source>
        <dbReference type="EMBL" id="PIP04584.1"/>
    </source>
</evidence>
<keyword evidence="5" id="KW-0680">Restriction system</keyword>
<sequence length="289" mass="33203">MATNHKLILGNCMSMEELPNGSVHLMVTSPPYFNAPFDYKGLFKDYGQYLGVLRKFAQETHRVLQDGRIAVLNIDDMLIDGEKFPIVADATKIFQEAGFRYRDRIIWKKPDGYLRISRRSGVILQNPYPMYFYPDNLLESIIIFQKGKFDYHSISKEVRAKSKVDTKEIQTNKWYMTLWAMNNVMPGSPLEKDIAAFPEELPYRAIKLFSYKDEVVLDPFAGSGTTMKKARELGRNSVGFEIKKSLLPVIKKKLGFGDGQDDGQDSLLSDKNDTFELITRKQEKYGPIR</sequence>
<comment type="catalytic activity">
    <reaction evidence="7">
        <text>a 2'-deoxycytidine in DNA + S-adenosyl-L-methionine = an N(4)-methyl-2'-deoxycytidine in DNA + S-adenosyl-L-homocysteine + H(+)</text>
        <dbReference type="Rhea" id="RHEA:16857"/>
        <dbReference type="Rhea" id="RHEA-COMP:11369"/>
        <dbReference type="Rhea" id="RHEA-COMP:13674"/>
        <dbReference type="ChEBI" id="CHEBI:15378"/>
        <dbReference type="ChEBI" id="CHEBI:57856"/>
        <dbReference type="ChEBI" id="CHEBI:59789"/>
        <dbReference type="ChEBI" id="CHEBI:85452"/>
        <dbReference type="ChEBI" id="CHEBI:137933"/>
        <dbReference type="EC" id="2.1.1.113"/>
    </reaction>
</comment>
<dbReference type="EMBL" id="PCQY01000021">
    <property type="protein sequence ID" value="PIP04584.1"/>
    <property type="molecule type" value="Genomic_DNA"/>
</dbReference>
<dbReference type="GO" id="GO:0032259">
    <property type="term" value="P:methylation"/>
    <property type="evidence" value="ECO:0007669"/>
    <property type="project" value="UniProtKB-KW"/>
</dbReference>
<dbReference type="SUPFAM" id="SSF53335">
    <property type="entry name" value="S-adenosyl-L-methionine-dependent methyltransferases"/>
    <property type="match status" value="1"/>
</dbReference>
<organism evidence="10 11">
    <name type="scientific">candidate division WWE3 bacterium CG23_combo_of_CG06-09_8_20_14_all_40_14</name>
    <dbReference type="NCBI Taxonomy" id="1975095"/>
    <lineage>
        <taxon>Bacteria</taxon>
        <taxon>Katanobacteria</taxon>
    </lineage>
</organism>
<dbReference type="Pfam" id="PF01555">
    <property type="entry name" value="N6_N4_Mtase"/>
    <property type="match status" value="1"/>
</dbReference>
<gene>
    <name evidence="10" type="ORF">COX53_01650</name>
</gene>
<proteinExistence type="inferred from homology"/>
<feature type="domain" description="DNA methylase N-4/N-6" evidence="9">
    <location>
        <begin position="23"/>
        <end position="251"/>
    </location>
</feature>
<dbReference type="Gene3D" id="3.40.50.150">
    <property type="entry name" value="Vaccinia Virus protein VP39"/>
    <property type="match status" value="1"/>
</dbReference>